<sequence length="79" mass="9288">MDERPRFDIRAMQKTIAARWRRRGTRRRGQKEPRGPGVERELYQLWMGNSGESNKSSWSSNRKENEAPQLESRGPVLDC</sequence>
<dbReference type="EMBL" id="UZAH01025323">
    <property type="protein sequence ID" value="VDO61466.1"/>
    <property type="molecule type" value="Genomic_DNA"/>
</dbReference>
<feature type="compositionally biased region" description="Basic residues" evidence="1">
    <location>
        <begin position="19"/>
        <end position="29"/>
    </location>
</feature>
<name>A0A183FDX0_HELPZ</name>
<evidence type="ECO:0000256" key="1">
    <source>
        <dbReference type="SAM" id="MobiDB-lite"/>
    </source>
</evidence>
<dbReference type="AlphaFoldDB" id="A0A183FDX0"/>
<feature type="region of interest" description="Disordered" evidence="1">
    <location>
        <begin position="18"/>
        <end position="79"/>
    </location>
</feature>
<dbReference type="WBParaSite" id="HPBE_0000449801-mRNA-1">
    <property type="protein sequence ID" value="HPBE_0000449801-mRNA-1"/>
    <property type="gene ID" value="HPBE_0000449801"/>
</dbReference>
<evidence type="ECO:0000313" key="4">
    <source>
        <dbReference type="WBParaSite" id="HPBE_0000449801-mRNA-1"/>
    </source>
</evidence>
<feature type="compositionally biased region" description="Basic and acidic residues" evidence="1">
    <location>
        <begin position="30"/>
        <end position="42"/>
    </location>
</feature>
<evidence type="ECO:0000313" key="3">
    <source>
        <dbReference type="Proteomes" id="UP000050761"/>
    </source>
</evidence>
<reference evidence="4" key="2">
    <citation type="submission" date="2019-09" db="UniProtKB">
        <authorList>
            <consortium name="WormBaseParasite"/>
        </authorList>
    </citation>
    <scope>IDENTIFICATION</scope>
</reference>
<gene>
    <name evidence="2" type="ORF">HPBE_LOCUS4499</name>
</gene>
<organism evidence="3 4">
    <name type="scientific">Heligmosomoides polygyrus</name>
    <name type="common">Parasitic roundworm</name>
    <dbReference type="NCBI Taxonomy" id="6339"/>
    <lineage>
        <taxon>Eukaryota</taxon>
        <taxon>Metazoa</taxon>
        <taxon>Ecdysozoa</taxon>
        <taxon>Nematoda</taxon>
        <taxon>Chromadorea</taxon>
        <taxon>Rhabditida</taxon>
        <taxon>Rhabditina</taxon>
        <taxon>Rhabditomorpha</taxon>
        <taxon>Strongyloidea</taxon>
        <taxon>Heligmosomidae</taxon>
        <taxon>Heligmosomoides</taxon>
    </lineage>
</organism>
<reference evidence="2 3" key="1">
    <citation type="submission" date="2018-11" db="EMBL/GenBank/DDBJ databases">
        <authorList>
            <consortium name="Pathogen Informatics"/>
        </authorList>
    </citation>
    <scope>NUCLEOTIDE SEQUENCE [LARGE SCALE GENOMIC DNA]</scope>
</reference>
<evidence type="ECO:0000313" key="2">
    <source>
        <dbReference type="EMBL" id="VDO61466.1"/>
    </source>
</evidence>
<proteinExistence type="predicted"/>
<accession>A0A3P7WL27</accession>
<feature type="compositionally biased region" description="Low complexity" evidence="1">
    <location>
        <begin position="48"/>
        <end position="60"/>
    </location>
</feature>
<keyword evidence="3" id="KW-1185">Reference proteome</keyword>
<protein>
    <submittedName>
        <fullName evidence="2 4">Uncharacterized protein</fullName>
    </submittedName>
</protein>
<accession>A0A183FDX0</accession>
<dbReference type="Proteomes" id="UP000050761">
    <property type="component" value="Unassembled WGS sequence"/>
</dbReference>